<gene>
    <name evidence="1" type="ORF">TNIN_208131</name>
</gene>
<organism evidence="1 2">
    <name type="scientific">Trichonephila inaurata madagascariensis</name>
    <dbReference type="NCBI Taxonomy" id="2747483"/>
    <lineage>
        <taxon>Eukaryota</taxon>
        <taxon>Metazoa</taxon>
        <taxon>Ecdysozoa</taxon>
        <taxon>Arthropoda</taxon>
        <taxon>Chelicerata</taxon>
        <taxon>Arachnida</taxon>
        <taxon>Araneae</taxon>
        <taxon>Araneomorphae</taxon>
        <taxon>Entelegynae</taxon>
        <taxon>Araneoidea</taxon>
        <taxon>Nephilidae</taxon>
        <taxon>Trichonephila</taxon>
        <taxon>Trichonephila inaurata</taxon>
    </lineage>
</organism>
<dbReference type="EMBL" id="BMAV01007333">
    <property type="protein sequence ID" value="GFY50147.1"/>
    <property type="molecule type" value="Genomic_DNA"/>
</dbReference>
<dbReference type="OrthoDB" id="10497284at2759"/>
<name>A0A8X7C195_9ARAC</name>
<dbReference type="AlphaFoldDB" id="A0A8X7C195"/>
<evidence type="ECO:0000313" key="1">
    <source>
        <dbReference type="EMBL" id="GFY50147.1"/>
    </source>
</evidence>
<evidence type="ECO:0000313" key="2">
    <source>
        <dbReference type="Proteomes" id="UP000886998"/>
    </source>
</evidence>
<reference evidence="1" key="1">
    <citation type="submission" date="2020-08" db="EMBL/GenBank/DDBJ databases">
        <title>Multicomponent nature underlies the extraordinary mechanical properties of spider dragline silk.</title>
        <authorList>
            <person name="Kono N."/>
            <person name="Nakamura H."/>
            <person name="Mori M."/>
            <person name="Yoshida Y."/>
            <person name="Ohtoshi R."/>
            <person name="Malay A.D."/>
            <person name="Moran D.A.P."/>
            <person name="Tomita M."/>
            <person name="Numata K."/>
            <person name="Arakawa K."/>
        </authorList>
    </citation>
    <scope>NUCLEOTIDE SEQUENCE</scope>
</reference>
<comment type="caution">
    <text evidence="1">The sequence shown here is derived from an EMBL/GenBank/DDBJ whole genome shotgun (WGS) entry which is preliminary data.</text>
</comment>
<protein>
    <submittedName>
        <fullName evidence="1">Uncharacterized protein</fullName>
    </submittedName>
</protein>
<sequence length="147" mass="16275">MYFLRNLFCVKVKLLISFPDWEVRGTKADPLCDRGVSPGAQRSRQTLGIRPRAGERETTLPIPLLRNLINAVGPTSTRIGSVVAGSRADPTPMTCQPPAASPQPALPTAMPTTRIRFTRIWKKSVDKYNGASCRGYMDYRRPGPPCF</sequence>
<keyword evidence="2" id="KW-1185">Reference proteome</keyword>
<accession>A0A8X7C195</accession>
<dbReference type="Proteomes" id="UP000886998">
    <property type="component" value="Unassembled WGS sequence"/>
</dbReference>
<proteinExistence type="predicted"/>